<evidence type="ECO:0000256" key="1">
    <source>
        <dbReference type="SAM" id="MobiDB-lite"/>
    </source>
</evidence>
<dbReference type="AlphaFoldDB" id="A0AAV4TR09"/>
<evidence type="ECO:0000313" key="3">
    <source>
        <dbReference type="Proteomes" id="UP001054837"/>
    </source>
</evidence>
<accession>A0AAV4TR09</accession>
<dbReference type="Proteomes" id="UP001054837">
    <property type="component" value="Unassembled WGS sequence"/>
</dbReference>
<gene>
    <name evidence="2" type="ORF">CDAR_109301</name>
</gene>
<reference evidence="2 3" key="1">
    <citation type="submission" date="2021-06" db="EMBL/GenBank/DDBJ databases">
        <title>Caerostris darwini draft genome.</title>
        <authorList>
            <person name="Kono N."/>
            <person name="Arakawa K."/>
        </authorList>
    </citation>
    <scope>NUCLEOTIDE SEQUENCE [LARGE SCALE GENOMIC DNA]</scope>
</reference>
<sequence>MPFILILEICREHAQCVNASSPLVRIHCGSEEAVGVGVGPKRTTTSSEREKKRGIGEEEEEEGFGTRSERGAGAPPEAPPPVGGAHVPLRRRPLPLAAPTRGDLLTSWATRRQIAHHRLLSPAPDGYEAPHPLLAGFGPGKPTVNTPQDNVLPGSGLLLLAGKLFHSNWEYLSNPCSLPPSRPVLSFLLRPGHHQQHPPGHLLLSSRSSPRGSSSHL</sequence>
<keyword evidence="3" id="KW-1185">Reference proteome</keyword>
<comment type="caution">
    <text evidence="2">The sequence shown here is derived from an EMBL/GenBank/DDBJ whole genome shotgun (WGS) entry which is preliminary data.</text>
</comment>
<evidence type="ECO:0000313" key="2">
    <source>
        <dbReference type="EMBL" id="GIY48915.1"/>
    </source>
</evidence>
<feature type="region of interest" description="Disordered" evidence="1">
    <location>
        <begin position="35"/>
        <end position="89"/>
    </location>
</feature>
<organism evidence="2 3">
    <name type="scientific">Caerostris darwini</name>
    <dbReference type="NCBI Taxonomy" id="1538125"/>
    <lineage>
        <taxon>Eukaryota</taxon>
        <taxon>Metazoa</taxon>
        <taxon>Ecdysozoa</taxon>
        <taxon>Arthropoda</taxon>
        <taxon>Chelicerata</taxon>
        <taxon>Arachnida</taxon>
        <taxon>Araneae</taxon>
        <taxon>Araneomorphae</taxon>
        <taxon>Entelegynae</taxon>
        <taxon>Araneoidea</taxon>
        <taxon>Araneidae</taxon>
        <taxon>Caerostris</taxon>
    </lineage>
</organism>
<feature type="compositionally biased region" description="Basic and acidic residues" evidence="1">
    <location>
        <begin position="47"/>
        <end position="56"/>
    </location>
</feature>
<name>A0AAV4TR09_9ARAC</name>
<proteinExistence type="predicted"/>
<dbReference type="EMBL" id="BPLQ01010169">
    <property type="protein sequence ID" value="GIY48915.1"/>
    <property type="molecule type" value="Genomic_DNA"/>
</dbReference>
<feature type="region of interest" description="Disordered" evidence="1">
    <location>
        <begin position="190"/>
        <end position="217"/>
    </location>
</feature>
<feature type="compositionally biased region" description="Low complexity" evidence="1">
    <location>
        <begin position="197"/>
        <end position="217"/>
    </location>
</feature>
<protein>
    <submittedName>
        <fullName evidence="2">Uncharacterized protein</fullName>
    </submittedName>
</protein>